<accession>A0A445K780</accession>
<keyword evidence="4" id="KW-1185">Reference proteome</keyword>
<evidence type="ECO:0000313" key="3">
    <source>
        <dbReference type="EMBL" id="RZC06661.1"/>
    </source>
</evidence>
<feature type="domain" description="Tesmin/TSO1-like CXC" evidence="2">
    <location>
        <begin position="141"/>
        <end position="185"/>
    </location>
</feature>
<dbReference type="EMBL" id="QZWG01000006">
    <property type="protein sequence ID" value="RZC06661.1"/>
    <property type="molecule type" value="Genomic_DNA"/>
</dbReference>
<gene>
    <name evidence="3" type="ORF">D0Y65_014226</name>
</gene>
<dbReference type="Gramene" id="XM_028379850.1">
    <property type="protein sequence ID" value="XP_028235651.1"/>
    <property type="gene ID" value="LOC114415252"/>
</dbReference>
<evidence type="ECO:0000313" key="4">
    <source>
        <dbReference type="Proteomes" id="UP000289340"/>
    </source>
</evidence>
<comment type="caution">
    <text evidence="3">The sequence shown here is derived from an EMBL/GenBank/DDBJ whole genome shotgun (WGS) entry which is preliminary data.</text>
</comment>
<feature type="compositionally biased region" description="Polar residues" evidence="1">
    <location>
        <begin position="236"/>
        <end position="247"/>
    </location>
</feature>
<feature type="region of interest" description="Disordered" evidence="1">
    <location>
        <begin position="222"/>
        <end position="274"/>
    </location>
</feature>
<dbReference type="SMR" id="A0A445K780"/>
<dbReference type="Proteomes" id="UP000289340">
    <property type="component" value="Chromosome 6"/>
</dbReference>
<feature type="region of interest" description="Disordered" evidence="1">
    <location>
        <begin position="292"/>
        <end position="395"/>
    </location>
</feature>
<evidence type="ECO:0000259" key="2">
    <source>
        <dbReference type="SMART" id="SM01114"/>
    </source>
</evidence>
<dbReference type="AlphaFoldDB" id="A0A445K780"/>
<dbReference type="InterPro" id="IPR033467">
    <property type="entry name" value="Tesmin/TSO1-like_CXC"/>
</dbReference>
<protein>
    <submittedName>
        <fullName evidence="3">Kinesin-like protein KIN-4C</fullName>
    </submittedName>
</protein>
<evidence type="ECO:0000256" key="1">
    <source>
        <dbReference type="SAM" id="MobiDB-lite"/>
    </source>
</evidence>
<feature type="compositionally biased region" description="Basic and acidic residues" evidence="1">
    <location>
        <begin position="386"/>
        <end position="395"/>
    </location>
</feature>
<sequence length="395" mass="44090">MEIRDLKEKFVGLSYSLRQLDMIKAELSHKLKLQSDALKRYSEYVGDSEYSDLNVGGHKYYLCKPEYRWSTHLLEDMDISETESDDLTDDGWEESGKLKVWKRKSKTRRSDIENNQSNINNLEDFKENSGDILVDTPGETASDICCSCSRTSLCKTAKCKCKAMGNSCGSSCGCLATKCVNRASISSESQEPTQSASIEETGLLVTQGAGLLQGALVDRLDETNSGRGHRKPLSDIGNTQVKSNAKNDNPKKKTATVIIVPNPPPSSQAENSEVPIPIHNLKFSFRKEKFNFRKENNNNTNETSVAVNKPRHKRSKSRPENAASAPRAEGNFVDPDAPLKMPRAVRREASSNSSGVPFWDRNAAAGNKSDEPEVFETRNPLRHKRSLDEKENNRR</sequence>
<reference evidence="3 4" key="1">
    <citation type="submission" date="2018-09" db="EMBL/GenBank/DDBJ databases">
        <title>A high-quality reference genome of wild soybean provides a powerful tool to mine soybean genomes.</title>
        <authorList>
            <person name="Xie M."/>
            <person name="Chung C.Y.L."/>
            <person name="Li M.-W."/>
            <person name="Wong F.-L."/>
            <person name="Chan T.-F."/>
            <person name="Lam H.-M."/>
        </authorList>
    </citation>
    <scope>NUCLEOTIDE SEQUENCE [LARGE SCALE GENOMIC DNA]</scope>
    <source>
        <strain evidence="4">cv. W05</strain>
        <tissue evidence="3">Hypocotyl of etiolated seedlings</tissue>
    </source>
</reference>
<organism evidence="3 4">
    <name type="scientific">Glycine soja</name>
    <name type="common">Wild soybean</name>
    <dbReference type="NCBI Taxonomy" id="3848"/>
    <lineage>
        <taxon>Eukaryota</taxon>
        <taxon>Viridiplantae</taxon>
        <taxon>Streptophyta</taxon>
        <taxon>Embryophyta</taxon>
        <taxon>Tracheophyta</taxon>
        <taxon>Spermatophyta</taxon>
        <taxon>Magnoliopsida</taxon>
        <taxon>eudicotyledons</taxon>
        <taxon>Gunneridae</taxon>
        <taxon>Pentapetalae</taxon>
        <taxon>rosids</taxon>
        <taxon>fabids</taxon>
        <taxon>Fabales</taxon>
        <taxon>Fabaceae</taxon>
        <taxon>Papilionoideae</taxon>
        <taxon>50 kb inversion clade</taxon>
        <taxon>NPAAA clade</taxon>
        <taxon>indigoferoid/millettioid clade</taxon>
        <taxon>Phaseoleae</taxon>
        <taxon>Glycine</taxon>
        <taxon>Glycine subgen. Soja</taxon>
    </lineage>
</organism>
<proteinExistence type="predicted"/>
<name>A0A445K780_GLYSO</name>
<dbReference type="SMART" id="SM01114">
    <property type="entry name" value="CXC"/>
    <property type="match status" value="1"/>
</dbReference>